<feature type="coiled-coil region" evidence="3">
    <location>
        <begin position="332"/>
        <end position="453"/>
    </location>
</feature>
<dbReference type="Proteomes" id="UP000319143">
    <property type="component" value="Unassembled WGS sequence"/>
</dbReference>
<dbReference type="InterPro" id="IPR027417">
    <property type="entry name" value="P-loop_NTPase"/>
</dbReference>
<dbReference type="EMBL" id="SJPV01000023">
    <property type="protein sequence ID" value="TWU29129.1"/>
    <property type="molecule type" value="Genomic_DNA"/>
</dbReference>
<evidence type="ECO:0000256" key="4">
    <source>
        <dbReference type="SAM" id="MobiDB-lite"/>
    </source>
</evidence>
<dbReference type="EC" id="2.7.10.2" evidence="6"/>
<keyword evidence="6" id="KW-0808">Transferase</keyword>
<keyword evidence="5" id="KW-0812">Transmembrane</keyword>
<keyword evidence="3" id="KW-0175">Coiled coil</keyword>
<dbReference type="RefSeq" id="WP_146531366.1">
    <property type="nucleotide sequence ID" value="NZ_SJPV01000023.1"/>
</dbReference>
<evidence type="ECO:0000256" key="3">
    <source>
        <dbReference type="SAM" id="Coils"/>
    </source>
</evidence>
<dbReference type="GO" id="GO:0004715">
    <property type="term" value="F:non-membrane spanning protein tyrosine kinase activity"/>
    <property type="evidence" value="ECO:0007669"/>
    <property type="project" value="UniProtKB-EC"/>
</dbReference>
<comment type="caution">
    <text evidence="6">The sequence shown here is derived from an EMBL/GenBank/DDBJ whole genome shotgun (WGS) entry which is preliminary data.</text>
</comment>
<organism evidence="6 7">
    <name type="scientific">Novipirellula artificiosorum</name>
    <dbReference type="NCBI Taxonomy" id="2528016"/>
    <lineage>
        <taxon>Bacteria</taxon>
        <taxon>Pseudomonadati</taxon>
        <taxon>Planctomycetota</taxon>
        <taxon>Planctomycetia</taxon>
        <taxon>Pirellulales</taxon>
        <taxon>Pirellulaceae</taxon>
        <taxon>Novipirellula</taxon>
    </lineage>
</organism>
<evidence type="ECO:0000256" key="1">
    <source>
        <dbReference type="ARBA" id="ARBA00022741"/>
    </source>
</evidence>
<feature type="region of interest" description="Disordered" evidence="4">
    <location>
        <begin position="1"/>
        <end position="25"/>
    </location>
</feature>
<keyword evidence="2" id="KW-0067">ATP-binding</keyword>
<dbReference type="SUPFAM" id="SSF52540">
    <property type="entry name" value="P-loop containing nucleoside triphosphate hydrolases"/>
    <property type="match status" value="1"/>
</dbReference>
<protein>
    <submittedName>
        <fullName evidence="6">Tyrosine-protein kinase YwqD</fullName>
        <ecNumber evidence="6">2.7.10.2</ecNumber>
    </submittedName>
</protein>
<gene>
    <name evidence="6" type="primary">ywqD_2</name>
    <name evidence="6" type="ORF">Poly41_67010</name>
</gene>
<keyword evidence="7" id="KW-1185">Reference proteome</keyword>
<keyword evidence="6" id="KW-0418">Kinase</keyword>
<keyword evidence="5" id="KW-0472">Membrane</keyword>
<proteinExistence type="predicted"/>
<evidence type="ECO:0000256" key="2">
    <source>
        <dbReference type="ARBA" id="ARBA00022840"/>
    </source>
</evidence>
<dbReference type="InterPro" id="IPR033756">
    <property type="entry name" value="YlxH/NBP35"/>
</dbReference>
<dbReference type="InterPro" id="IPR005702">
    <property type="entry name" value="Wzc-like_C"/>
</dbReference>
<feature type="coiled-coil region" evidence="3">
    <location>
        <begin position="201"/>
        <end position="263"/>
    </location>
</feature>
<dbReference type="OrthoDB" id="236626at2"/>
<dbReference type="AlphaFoldDB" id="A0A5C6D2P7"/>
<sequence>MNDHKATSGHAGRIAPPPLPTAVPSKSIAATSSAGQFDPWLIWHTFRRCWPWALPIGIILAGAAALAVQRTFVPEYRAQHLLEANEDYVVFQGVMPMVKDLARTETSLFFNPIVLDPVLADPENRMAPSLSDPESAEQSLQRNLSVASGGTSTRLVVSYKDTDPEAAALVCNAVVESYLRQRDSFDSTRVSNLERWLEPEIQRWEREVSDRQRVVQSLSEQTLGYSPGERVSTLEDSSSFSLMTRLRQQIAELNVEISVLDAQQAMKDSGVLVSGDPMSDSLVIPEPSEGEIASWVNADTDVVEAKSMIQRYKSIAMNMEDSDLVRIQGEYYRETLDKVKKWEQTLEESRQAARVVALEKLNELAKDQLERSRIEAKLQQQLGAQDRVASKQQTRQQLQMKLDVLNKQYEEERIRMEQFGGATAELQFAQEELAVANDVLKKLRDRVAAIRTERRQDGAVRTLAAATPPRTPIESLPVKQMAVFGGGALMIPFLLGLLWELRVRRVTDSSMCTSLAVVGEVSRLPSGPQSSRSRRVFEESIDSLRSNLFLSTEWKDTRTIAVVSSVSGEGKSSVASQLALSIAKATGNTVLLVDADLRCPDQHRLFGLEMGPGLSAVLSGKAKLSDATDKSLGDLVHLLPAGPLSSSPHRLINPDTMRAFISQALKQYKFVVVDTAPVLSAGESLAVAASVDSTLLCVMRDLSRVETVQLTTRRLQAAGATLTGTVFSGVTARQYAYRYGDYHYAVSSSEAH</sequence>
<name>A0A5C6D2P7_9BACT</name>
<evidence type="ECO:0000256" key="5">
    <source>
        <dbReference type="SAM" id="Phobius"/>
    </source>
</evidence>
<keyword evidence="5" id="KW-1133">Transmembrane helix</keyword>
<dbReference type="PANTHER" id="PTHR32309:SF31">
    <property type="entry name" value="CAPSULAR EXOPOLYSACCHARIDE FAMILY"/>
    <property type="match status" value="1"/>
</dbReference>
<evidence type="ECO:0000313" key="6">
    <source>
        <dbReference type="EMBL" id="TWU29129.1"/>
    </source>
</evidence>
<accession>A0A5C6D2P7</accession>
<evidence type="ECO:0000313" key="7">
    <source>
        <dbReference type="Proteomes" id="UP000319143"/>
    </source>
</evidence>
<dbReference type="Gene3D" id="3.40.50.300">
    <property type="entry name" value="P-loop containing nucleotide triphosphate hydrolases"/>
    <property type="match status" value="1"/>
</dbReference>
<reference evidence="6 7" key="1">
    <citation type="submission" date="2019-02" db="EMBL/GenBank/DDBJ databases">
        <title>Deep-cultivation of Planctomycetes and their phenomic and genomic characterization uncovers novel biology.</title>
        <authorList>
            <person name="Wiegand S."/>
            <person name="Jogler M."/>
            <person name="Boedeker C."/>
            <person name="Pinto D."/>
            <person name="Vollmers J."/>
            <person name="Rivas-Marin E."/>
            <person name="Kohn T."/>
            <person name="Peeters S.H."/>
            <person name="Heuer A."/>
            <person name="Rast P."/>
            <person name="Oberbeckmann S."/>
            <person name="Bunk B."/>
            <person name="Jeske O."/>
            <person name="Meyerdierks A."/>
            <person name="Storesund J.E."/>
            <person name="Kallscheuer N."/>
            <person name="Luecker S."/>
            <person name="Lage O.M."/>
            <person name="Pohl T."/>
            <person name="Merkel B.J."/>
            <person name="Hornburger P."/>
            <person name="Mueller R.-W."/>
            <person name="Bruemmer F."/>
            <person name="Labrenz M."/>
            <person name="Spormann A.M."/>
            <person name="Op Den Camp H."/>
            <person name="Overmann J."/>
            <person name="Amann R."/>
            <person name="Jetten M.S.M."/>
            <person name="Mascher T."/>
            <person name="Medema M.H."/>
            <person name="Devos D.P."/>
            <person name="Kaster A.-K."/>
            <person name="Ovreas L."/>
            <person name="Rohde M."/>
            <person name="Galperin M.Y."/>
            <person name="Jogler C."/>
        </authorList>
    </citation>
    <scope>NUCLEOTIDE SEQUENCE [LARGE SCALE GENOMIC DNA]</scope>
    <source>
        <strain evidence="6 7">Poly41</strain>
    </source>
</reference>
<dbReference type="InterPro" id="IPR050445">
    <property type="entry name" value="Bact_polysacc_biosynth/exp"/>
</dbReference>
<dbReference type="CDD" id="cd05387">
    <property type="entry name" value="BY-kinase"/>
    <property type="match status" value="1"/>
</dbReference>
<keyword evidence="1" id="KW-0547">Nucleotide-binding</keyword>
<feature type="transmembrane region" description="Helical" evidence="5">
    <location>
        <begin position="49"/>
        <end position="68"/>
    </location>
</feature>
<dbReference type="Pfam" id="PF10609">
    <property type="entry name" value="ParA"/>
    <property type="match status" value="1"/>
</dbReference>
<dbReference type="PANTHER" id="PTHR32309">
    <property type="entry name" value="TYROSINE-PROTEIN KINASE"/>
    <property type="match status" value="1"/>
</dbReference>